<keyword evidence="1" id="KW-1133">Transmembrane helix</keyword>
<feature type="non-terminal residue" evidence="2">
    <location>
        <position position="1"/>
    </location>
</feature>
<accession>A0A8S3GV06</accession>
<feature type="transmembrane region" description="Helical" evidence="1">
    <location>
        <begin position="145"/>
        <end position="168"/>
    </location>
</feature>
<evidence type="ECO:0000256" key="1">
    <source>
        <dbReference type="SAM" id="Phobius"/>
    </source>
</evidence>
<keyword evidence="1" id="KW-0812">Transmembrane</keyword>
<feature type="transmembrane region" description="Helical" evidence="1">
    <location>
        <begin position="189"/>
        <end position="209"/>
    </location>
</feature>
<feature type="transmembrane region" description="Helical" evidence="1">
    <location>
        <begin position="90"/>
        <end position="113"/>
    </location>
</feature>
<feature type="transmembrane region" description="Helical" evidence="1">
    <location>
        <begin position="30"/>
        <end position="53"/>
    </location>
</feature>
<feature type="transmembrane region" description="Helical" evidence="1">
    <location>
        <begin position="65"/>
        <end position="84"/>
    </location>
</feature>
<reference evidence="2" key="1">
    <citation type="submission" date="2021-02" db="EMBL/GenBank/DDBJ databases">
        <authorList>
            <person name="Nowell W R."/>
        </authorList>
    </citation>
    <scope>NUCLEOTIDE SEQUENCE</scope>
</reference>
<evidence type="ECO:0000313" key="3">
    <source>
        <dbReference type="Proteomes" id="UP000676336"/>
    </source>
</evidence>
<name>A0A8S3GV06_9BILA</name>
<dbReference type="AlphaFoldDB" id="A0A8S3GV06"/>
<comment type="caution">
    <text evidence="2">The sequence shown here is derived from an EMBL/GenBank/DDBJ whole genome shotgun (WGS) entry which is preliminary data.</text>
</comment>
<protein>
    <submittedName>
        <fullName evidence="2">Uncharacterized protein</fullName>
    </submittedName>
</protein>
<evidence type="ECO:0000313" key="2">
    <source>
        <dbReference type="EMBL" id="CAF5172160.1"/>
    </source>
</evidence>
<proteinExistence type="predicted"/>
<gene>
    <name evidence="2" type="ORF">SMN809_LOCUS66051</name>
</gene>
<dbReference type="EMBL" id="CAJOBI010312584">
    <property type="protein sequence ID" value="CAF5172160.1"/>
    <property type="molecule type" value="Genomic_DNA"/>
</dbReference>
<keyword evidence="1" id="KW-0472">Membrane</keyword>
<dbReference type="Proteomes" id="UP000676336">
    <property type="component" value="Unassembled WGS sequence"/>
</dbReference>
<organism evidence="2 3">
    <name type="scientific">Rotaria magnacalcarata</name>
    <dbReference type="NCBI Taxonomy" id="392030"/>
    <lineage>
        <taxon>Eukaryota</taxon>
        <taxon>Metazoa</taxon>
        <taxon>Spiralia</taxon>
        <taxon>Gnathifera</taxon>
        <taxon>Rotifera</taxon>
        <taxon>Eurotatoria</taxon>
        <taxon>Bdelloidea</taxon>
        <taxon>Philodinida</taxon>
        <taxon>Philodinidae</taxon>
        <taxon>Rotaria</taxon>
    </lineage>
</organism>
<sequence>CNKMSKNNTNADSSIGVSYSVDILSSIGKFWLYLILLITVVFSQFTVYSWMLYYFYHINNWSRSYAFHFIWGLLIGQFMIGGYQQKRGRFLVYYLPLFIIIVYWFIFYSFIYFFSPCKNIIGNSGMICITICLYKSFVFRSSEMIFHYIIPCFIIIILSIALIFGVLWQKYLKRQSILWRRHRKMTVQLSSISVFYIRVTAPWAIMIFFTDMWFTV</sequence>